<evidence type="ECO:0000256" key="1">
    <source>
        <dbReference type="SAM" id="Phobius"/>
    </source>
</evidence>
<reference evidence="4 5" key="1">
    <citation type="submission" date="2016-10" db="EMBL/GenBank/DDBJ databases">
        <authorList>
            <person name="de Groot N.N."/>
        </authorList>
    </citation>
    <scope>NUCLEOTIDE SEQUENCE [LARGE SCALE GENOMIC DNA]</scope>
    <source>
        <strain evidence="4 5">CGMCC 1.9156</strain>
    </source>
</reference>
<dbReference type="Pfam" id="PF16344">
    <property type="entry name" value="FecR_C"/>
    <property type="match status" value="1"/>
</dbReference>
<dbReference type="AlphaFoldDB" id="A0A1I2JZW8"/>
<dbReference type="PIRSF" id="PIRSF018266">
    <property type="entry name" value="FecR"/>
    <property type="match status" value="1"/>
</dbReference>
<feature type="domain" description="FecR protein" evidence="2">
    <location>
        <begin position="127"/>
        <end position="215"/>
    </location>
</feature>
<dbReference type="InterPro" id="IPR032508">
    <property type="entry name" value="FecR_C"/>
</dbReference>
<dbReference type="InterPro" id="IPR006860">
    <property type="entry name" value="FecR"/>
</dbReference>
<dbReference type="Pfam" id="PF04773">
    <property type="entry name" value="FecR"/>
    <property type="match status" value="1"/>
</dbReference>
<dbReference type="PANTHER" id="PTHR30273">
    <property type="entry name" value="PERIPLASMIC SIGNAL SENSOR AND SIGMA FACTOR ACTIVATOR FECR-RELATED"/>
    <property type="match status" value="1"/>
</dbReference>
<dbReference type="RefSeq" id="WP_093920929.1">
    <property type="nucleotide sequence ID" value="NZ_FONW01000010.1"/>
</dbReference>
<proteinExistence type="predicted"/>
<dbReference type="STRING" id="655355.SAMN05216283_11062"/>
<keyword evidence="1" id="KW-0472">Membrane</keyword>
<dbReference type="EMBL" id="FONW01000010">
    <property type="protein sequence ID" value="SFF59470.1"/>
    <property type="molecule type" value="Genomic_DNA"/>
</dbReference>
<keyword evidence="1" id="KW-0812">Transmembrane</keyword>
<dbReference type="InterPro" id="IPR012373">
    <property type="entry name" value="Ferrdict_sens_TM"/>
</dbReference>
<feature type="transmembrane region" description="Helical" evidence="1">
    <location>
        <begin position="89"/>
        <end position="107"/>
    </location>
</feature>
<evidence type="ECO:0000259" key="2">
    <source>
        <dbReference type="Pfam" id="PF04773"/>
    </source>
</evidence>
<name>A0A1I2JZW8_9BACT</name>
<dbReference type="PANTHER" id="PTHR30273:SF2">
    <property type="entry name" value="PROTEIN FECR"/>
    <property type="match status" value="1"/>
</dbReference>
<keyword evidence="1" id="KW-1133">Transmembrane helix</keyword>
<keyword evidence="5" id="KW-1185">Reference proteome</keyword>
<sequence length="339" mass="38611">MQTETKIKLLEKFFSGSISDSELKSLFVWLNSEQGNQEYEKLADAIWTSGQFDAIEKVDSAKLYSKISARLQAKQLAGRKPLMISLRKAVAIFILGLVLPLTYFTLLNPQNSNQQVVYLKESLSNEKVRKMSLPDGTAVWLLSGSEITYPSDFTKSKYRKVNVKGEAFFDVAKDSLRPFILDLGEIGLKVVGTSFNVMNFEDEDHVSVVLKSGQVDLFKGDFRQNKQLVRIKPGELADYQKKESQFHIEKVEVVKYTSWIDGTLVFRNDPLAEVLKKLGRWYNVEIEINDPSVVDFPFTATIKNENLDQIIDLLEFSTPFKYSKLKTDDGTKLMIMKNS</sequence>
<accession>A0A1I2JZW8</accession>
<dbReference type="Gene3D" id="2.60.120.1440">
    <property type="match status" value="1"/>
</dbReference>
<evidence type="ECO:0000259" key="3">
    <source>
        <dbReference type="Pfam" id="PF16344"/>
    </source>
</evidence>
<gene>
    <name evidence="4" type="ORF">SAMN05216283_11062</name>
</gene>
<protein>
    <submittedName>
        <fullName evidence="4">FecR family protein</fullName>
    </submittedName>
</protein>
<dbReference type="Proteomes" id="UP000198964">
    <property type="component" value="Unassembled WGS sequence"/>
</dbReference>
<feature type="domain" description="Protein FecR C-terminal" evidence="3">
    <location>
        <begin position="264"/>
        <end position="325"/>
    </location>
</feature>
<dbReference type="GO" id="GO:0016989">
    <property type="term" value="F:sigma factor antagonist activity"/>
    <property type="evidence" value="ECO:0007669"/>
    <property type="project" value="TreeGrafter"/>
</dbReference>
<dbReference type="Gene3D" id="3.55.50.30">
    <property type="match status" value="1"/>
</dbReference>
<evidence type="ECO:0000313" key="5">
    <source>
        <dbReference type="Proteomes" id="UP000198964"/>
    </source>
</evidence>
<evidence type="ECO:0000313" key="4">
    <source>
        <dbReference type="EMBL" id="SFF59470.1"/>
    </source>
</evidence>
<organism evidence="4 5">
    <name type="scientific">Sunxiuqinia elliptica</name>
    <dbReference type="NCBI Taxonomy" id="655355"/>
    <lineage>
        <taxon>Bacteria</taxon>
        <taxon>Pseudomonadati</taxon>
        <taxon>Bacteroidota</taxon>
        <taxon>Bacteroidia</taxon>
        <taxon>Marinilabiliales</taxon>
        <taxon>Prolixibacteraceae</taxon>
        <taxon>Sunxiuqinia</taxon>
    </lineage>
</organism>